<accession>A0ABM0T0Q0</accession>
<protein>
    <submittedName>
        <fullName evidence="2">Uncharacterized protein LOC104704686</fullName>
    </submittedName>
</protein>
<dbReference type="RefSeq" id="XP_010419032.1">
    <property type="nucleotide sequence ID" value="XM_010420730.1"/>
</dbReference>
<evidence type="ECO:0000313" key="2">
    <source>
        <dbReference type="RefSeq" id="XP_010419032.1"/>
    </source>
</evidence>
<evidence type="ECO:0000313" key="1">
    <source>
        <dbReference type="Proteomes" id="UP000694864"/>
    </source>
</evidence>
<dbReference type="PANTHER" id="PTHR47481:SF22">
    <property type="entry name" value="RETROTRANSPOSON GAG DOMAIN-CONTAINING PROTEIN"/>
    <property type="match status" value="1"/>
</dbReference>
<reference evidence="2" key="2">
    <citation type="submission" date="2025-08" db="UniProtKB">
        <authorList>
            <consortium name="RefSeq"/>
        </authorList>
    </citation>
    <scope>IDENTIFICATION</scope>
    <source>
        <tissue evidence="2">Leaf</tissue>
    </source>
</reference>
<sequence length="125" mass="13684">MAAETVDNTQPLLHVNMSNVSKLTSLNYVTWSLQVHSLLDGYDLAGFIDGTTPSPSPTVTTNGQTITNPDFTKWMRQDKLIYSGLLGTLSPTVQPLVSTTKSASEMWRSLADTYAKPSRGHVQQL</sequence>
<dbReference type="Proteomes" id="UP000694864">
    <property type="component" value="Chromosome 1"/>
</dbReference>
<reference evidence="1" key="1">
    <citation type="journal article" date="2014" name="Nat. Commun.">
        <title>The emerging biofuel crop Camelina sativa retains a highly undifferentiated hexaploid genome structure.</title>
        <authorList>
            <person name="Kagale S."/>
            <person name="Koh C."/>
            <person name="Nixon J."/>
            <person name="Bollina V."/>
            <person name="Clarke W.E."/>
            <person name="Tuteja R."/>
            <person name="Spillane C."/>
            <person name="Robinson S.J."/>
            <person name="Links M.G."/>
            <person name="Clarke C."/>
            <person name="Higgins E.E."/>
            <person name="Huebert T."/>
            <person name="Sharpe A.G."/>
            <person name="Parkin I.A."/>
        </authorList>
    </citation>
    <scope>NUCLEOTIDE SEQUENCE [LARGE SCALE GENOMIC DNA]</scope>
    <source>
        <strain evidence="1">cv. DH55</strain>
    </source>
</reference>
<name>A0ABM0T0Q0_CAMSA</name>
<organism evidence="1 2">
    <name type="scientific">Camelina sativa</name>
    <name type="common">False flax</name>
    <name type="synonym">Myagrum sativum</name>
    <dbReference type="NCBI Taxonomy" id="90675"/>
    <lineage>
        <taxon>Eukaryota</taxon>
        <taxon>Viridiplantae</taxon>
        <taxon>Streptophyta</taxon>
        <taxon>Embryophyta</taxon>
        <taxon>Tracheophyta</taxon>
        <taxon>Spermatophyta</taxon>
        <taxon>Magnoliopsida</taxon>
        <taxon>eudicotyledons</taxon>
        <taxon>Gunneridae</taxon>
        <taxon>Pentapetalae</taxon>
        <taxon>rosids</taxon>
        <taxon>malvids</taxon>
        <taxon>Brassicales</taxon>
        <taxon>Brassicaceae</taxon>
        <taxon>Camelineae</taxon>
        <taxon>Camelina</taxon>
    </lineage>
</organism>
<proteinExistence type="predicted"/>
<dbReference type="GeneID" id="104704686"/>
<dbReference type="PANTHER" id="PTHR47481">
    <property type="match status" value="1"/>
</dbReference>
<keyword evidence="1" id="KW-1185">Reference proteome</keyword>
<gene>
    <name evidence="2" type="primary">LOC104704686</name>
</gene>